<dbReference type="PANTHER" id="PTHR46124">
    <property type="entry name" value="D-AMINOACYL-TRNA DEACYLASE"/>
    <property type="match status" value="1"/>
</dbReference>
<dbReference type="PIRSF" id="PIRSF005902">
    <property type="entry name" value="DNase_TatD"/>
    <property type="match status" value="1"/>
</dbReference>
<dbReference type="GO" id="GO:0046872">
    <property type="term" value="F:metal ion binding"/>
    <property type="evidence" value="ECO:0007669"/>
    <property type="project" value="UniProtKB-KW"/>
</dbReference>
<dbReference type="PATRIC" id="fig|381306.5.peg.306"/>
<dbReference type="InterPro" id="IPR001130">
    <property type="entry name" value="TatD-like"/>
</dbReference>
<dbReference type="PROSITE" id="PS01091">
    <property type="entry name" value="TATD_3"/>
    <property type="match status" value="1"/>
</dbReference>
<feature type="binding site" evidence="4">
    <location>
        <position position="204"/>
    </location>
    <ligand>
        <name>a divalent metal cation</name>
        <dbReference type="ChEBI" id="CHEBI:60240"/>
        <label>1</label>
    </ligand>
</feature>
<evidence type="ECO:0000256" key="2">
    <source>
        <dbReference type="ARBA" id="ARBA00022723"/>
    </source>
</evidence>
<evidence type="ECO:0000313" key="5">
    <source>
        <dbReference type="EMBL" id="SCY17218.1"/>
    </source>
</evidence>
<dbReference type="InterPro" id="IPR015991">
    <property type="entry name" value="TatD/YcfH-like"/>
</dbReference>
<dbReference type="InterPro" id="IPR018228">
    <property type="entry name" value="DNase_TatD-rel_CS"/>
</dbReference>
<feature type="binding site" evidence="4">
    <location>
        <position position="129"/>
    </location>
    <ligand>
        <name>a divalent metal cation</name>
        <dbReference type="ChEBI" id="CHEBI:60240"/>
        <label>2</label>
    </ligand>
</feature>
<feature type="binding site" evidence="4">
    <location>
        <position position="10"/>
    </location>
    <ligand>
        <name>a divalent metal cation</name>
        <dbReference type="ChEBI" id="CHEBI:60240"/>
        <label>1</label>
    </ligand>
</feature>
<dbReference type="GO" id="GO:0016788">
    <property type="term" value="F:hydrolase activity, acting on ester bonds"/>
    <property type="evidence" value="ECO:0007669"/>
    <property type="project" value="InterPro"/>
</dbReference>
<evidence type="ECO:0000313" key="6">
    <source>
        <dbReference type="Proteomes" id="UP000183104"/>
    </source>
</evidence>
<dbReference type="InterPro" id="IPR032466">
    <property type="entry name" value="Metal_Hydrolase"/>
</dbReference>
<keyword evidence="6" id="KW-1185">Reference proteome</keyword>
<dbReference type="PANTHER" id="PTHR46124:SF2">
    <property type="entry name" value="D-AMINOACYL-TRNA DEACYLASE"/>
    <property type="match status" value="1"/>
</dbReference>
<evidence type="ECO:0000256" key="4">
    <source>
        <dbReference type="PIRSR" id="PIRSR005902-1"/>
    </source>
</evidence>
<evidence type="ECO:0000256" key="3">
    <source>
        <dbReference type="ARBA" id="ARBA00022801"/>
    </source>
</evidence>
<dbReference type="GO" id="GO:0004536">
    <property type="term" value="F:DNA nuclease activity"/>
    <property type="evidence" value="ECO:0007669"/>
    <property type="project" value="InterPro"/>
</dbReference>
<dbReference type="SUPFAM" id="SSF51556">
    <property type="entry name" value="Metallo-dependent hydrolases"/>
    <property type="match status" value="1"/>
</dbReference>
<dbReference type="CDD" id="cd01310">
    <property type="entry name" value="TatD_DNAse"/>
    <property type="match status" value="1"/>
</dbReference>
<keyword evidence="2 4" id="KW-0479">Metal-binding</keyword>
<protein>
    <submittedName>
        <fullName evidence="5">TatD DNase family protein</fullName>
    </submittedName>
</protein>
<comment type="similarity">
    <text evidence="1">Belongs to the metallo-dependent hydrolases superfamily. TatD-type hydrolase family.</text>
</comment>
<name>A0A0P9CM36_9GAMM</name>
<dbReference type="STRING" id="381306.AN478_08315"/>
<organism evidence="5 6">
    <name type="scientific">Thiohalorhabdus denitrificans</name>
    <dbReference type="NCBI Taxonomy" id="381306"/>
    <lineage>
        <taxon>Bacteria</taxon>
        <taxon>Pseudomonadati</taxon>
        <taxon>Pseudomonadota</taxon>
        <taxon>Gammaproteobacteria</taxon>
        <taxon>Thiohalorhabdales</taxon>
        <taxon>Thiohalorhabdaceae</taxon>
        <taxon>Thiohalorhabdus</taxon>
    </lineage>
</organism>
<evidence type="ECO:0000256" key="1">
    <source>
        <dbReference type="ARBA" id="ARBA00009275"/>
    </source>
</evidence>
<keyword evidence="3" id="KW-0378">Hydrolase</keyword>
<dbReference type="PROSITE" id="PS01090">
    <property type="entry name" value="TATD_2"/>
    <property type="match status" value="1"/>
</dbReference>
<dbReference type="Pfam" id="PF01026">
    <property type="entry name" value="TatD_DNase"/>
    <property type="match status" value="1"/>
</dbReference>
<feature type="binding site" evidence="4">
    <location>
        <position position="154"/>
    </location>
    <ligand>
        <name>a divalent metal cation</name>
        <dbReference type="ChEBI" id="CHEBI:60240"/>
        <label>2</label>
    </ligand>
</feature>
<feature type="binding site" evidence="4">
    <location>
        <position position="93"/>
    </location>
    <ligand>
        <name>a divalent metal cation</name>
        <dbReference type="ChEBI" id="CHEBI:60240"/>
        <label>1</label>
    </ligand>
</feature>
<accession>A0A0P9CM36</accession>
<dbReference type="Gene3D" id="3.20.20.140">
    <property type="entry name" value="Metal-dependent hydrolases"/>
    <property type="match status" value="1"/>
</dbReference>
<dbReference type="RefSeq" id="WP_054966143.1">
    <property type="nucleotide sequence ID" value="NZ_FMUN01000003.1"/>
</dbReference>
<dbReference type="FunFam" id="3.20.20.140:FF:000005">
    <property type="entry name" value="TatD family hydrolase"/>
    <property type="match status" value="1"/>
</dbReference>
<dbReference type="OrthoDB" id="9810005at2"/>
<dbReference type="AlphaFoldDB" id="A0A0P9CM36"/>
<feature type="binding site" evidence="4">
    <location>
        <position position="8"/>
    </location>
    <ligand>
        <name>a divalent metal cation</name>
        <dbReference type="ChEBI" id="CHEBI:60240"/>
        <label>1</label>
    </ligand>
</feature>
<gene>
    <name evidence="5" type="ORF">SAMN05661077_1431</name>
</gene>
<sequence>MIELADSHCHMDFPDYEASPAELMGHARELGVRYLLNISVCLEDFPRVLEVAESDPEVYATVGVHPNYDGVEEPTANRLAELAAHEKVVGIGETGLDYFRHHVEPADQQARFRAHIEAGRRMGLPLIIHSREAREDTVAMVREAADQGVNGVMHCFAEDWDTARAALDAGFYISFSGIVTFKNAADLREVAKKVPADRILVETDAPYLAPEPYRGKTNQPAYVRYTAERVAEERGESLEELAAATTENFLRLFRLG</sequence>
<dbReference type="GO" id="GO:0005829">
    <property type="term" value="C:cytosol"/>
    <property type="evidence" value="ECO:0007669"/>
    <property type="project" value="TreeGrafter"/>
</dbReference>
<dbReference type="EMBL" id="FMUN01000003">
    <property type="protein sequence ID" value="SCY17218.1"/>
    <property type="molecule type" value="Genomic_DNA"/>
</dbReference>
<proteinExistence type="inferred from homology"/>
<reference evidence="6" key="1">
    <citation type="submission" date="2016-10" db="EMBL/GenBank/DDBJ databases">
        <authorList>
            <person name="Varghese N."/>
        </authorList>
    </citation>
    <scope>NUCLEOTIDE SEQUENCE [LARGE SCALE GENOMIC DNA]</scope>
    <source>
        <strain evidence="6">HL 19</strain>
    </source>
</reference>
<dbReference type="NCBIfam" id="TIGR00010">
    <property type="entry name" value="YchF/TatD family DNA exonuclease"/>
    <property type="match status" value="1"/>
</dbReference>
<dbReference type="Proteomes" id="UP000183104">
    <property type="component" value="Unassembled WGS sequence"/>
</dbReference>